<gene>
    <name evidence="4" type="ORF">ACFOX0_18655</name>
</gene>
<dbReference type="InterPro" id="IPR014030">
    <property type="entry name" value="Ketoacyl_synth_N"/>
</dbReference>
<dbReference type="SUPFAM" id="SSF53901">
    <property type="entry name" value="Thiolase-like"/>
    <property type="match status" value="2"/>
</dbReference>
<keyword evidence="1" id="KW-0808">Transferase</keyword>
<keyword evidence="5" id="KW-1185">Reference proteome</keyword>
<dbReference type="RefSeq" id="WP_377547543.1">
    <property type="nucleotide sequence ID" value="NZ_JBHSBN010000012.1"/>
</dbReference>
<dbReference type="InterPro" id="IPR016039">
    <property type="entry name" value="Thiolase-like"/>
</dbReference>
<feature type="domain" description="Beta-ketoacyl synthase-like N-terminal" evidence="3">
    <location>
        <begin position="88"/>
        <end position="196"/>
    </location>
</feature>
<dbReference type="Gene3D" id="3.40.47.10">
    <property type="match status" value="1"/>
</dbReference>
<dbReference type="Proteomes" id="UP001595868">
    <property type="component" value="Unassembled WGS sequence"/>
</dbReference>
<dbReference type="PANTHER" id="PTHR11712:SF322">
    <property type="entry name" value="POLYKETIDE BETA-KETOACYL SYNTHASE 2-RELATED"/>
    <property type="match status" value="1"/>
</dbReference>
<evidence type="ECO:0000256" key="1">
    <source>
        <dbReference type="ARBA" id="ARBA00022679"/>
    </source>
</evidence>
<keyword evidence="2" id="KW-0012">Acyltransferase</keyword>
<protein>
    <submittedName>
        <fullName evidence="4">Beta-ketoacyl synthase N-terminal-like domain-containing protein</fullName>
    </submittedName>
</protein>
<comment type="caution">
    <text evidence="4">The sequence shown here is derived from an EMBL/GenBank/DDBJ whole genome shotgun (WGS) entry which is preliminary data.</text>
</comment>
<evidence type="ECO:0000313" key="5">
    <source>
        <dbReference type="Proteomes" id="UP001595868"/>
    </source>
</evidence>
<sequence length="347" mass="36645">MTAARAVITGWETHSPLGHGADAHTRAAAFAVRRDDAPRRVPDFEVRRVLGTKGTRSMCRASGLAVATSGRLLTRFALDQQRRAGYPDDDLGLVLATSDNVRTIVDFNRDSWTGARPYDVDPAQLPVTLMNVHAGQCAIWHRLRGPNSTICGSHVGSLLALRYAGRLLRRGRARAMLCGAVEEDSEARSAYAAARAAPGPRRPPGEGCVVFLVESADRVVPERPVLAELLTVEFGFAPRDGAVRAALAACLSRALTRTGVPAERISAVVPSPAVDARGDEEQLAIKAVLGEVPVVSSVHDALGDTDAVAAAFQIVQLLTDPALAGRVAAVTATDAEGRVGCALLRMA</sequence>
<evidence type="ECO:0000313" key="4">
    <source>
        <dbReference type="EMBL" id="MFC4107938.1"/>
    </source>
</evidence>
<proteinExistence type="predicted"/>
<name>A0ABV8KPM0_9ACTN</name>
<evidence type="ECO:0000259" key="3">
    <source>
        <dbReference type="Pfam" id="PF00109"/>
    </source>
</evidence>
<dbReference type="PANTHER" id="PTHR11712">
    <property type="entry name" value="POLYKETIDE SYNTHASE-RELATED"/>
    <property type="match status" value="1"/>
</dbReference>
<reference evidence="5" key="1">
    <citation type="journal article" date="2019" name="Int. J. Syst. Evol. Microbiol.">
        <title>The Global Catalogue of Microorganisms (GCM) 10K type strain sequencing project: providing services to taxonomists for standard genome sequencing and annotation.</title>
        <authorList>
            <consortium name="The Broad Institute Genomics Platform"/>
            <consortium name="The Broad Institute Genome Sequencing Center for Infectious Disease"/>
            <person name="Wu L."/>
            <person name="Ma J."/>
        </authorList>
    </citation>
    <scope>NUCLEOTIDE SEQUENCE [LARGE SCALE GENOMIC DNA]</scope>
    <source>
        <strain evidence="5">2902at01</strain>
    </source>
</reference>
<dbReference type="Pfam" id="PF00109">
    <property type="entry name" value="ketoacyl-synt"/>
    <property type="match status" value="1"/>
</dbReference>
<dbReference type="InterPro" id="IPR000794">
    <property type="entry name" value="Beta-ketoacyl_synthase"/>
</dbReference>
<dbReference type="EMBL" id="JBHSBN010000012">
    <property type="protein sequence ID" value="MFC4107938.1"/>
    <property type="molecule type" value="Genomic_DNA"/>
</dbReference>
<organism evidence="4 5">
    <name type="scientific">Micromonospora zhanjiangensis</name>
    <dbReference type="NCBI Taxonomy" id="1522057"/>
    <lineage>
        <taxon>Bacteria</taxon>
        <taxon>Bacillati</taxon>
        <taxon>Actinomycetota</taxon>
        <taxon>Actinomycetes</taxon>
        <taxon>Micromonosporales</taxon>
        <taxon>Micromonosporaceae</taxon>
        <taxon>Micromonospora</taxon>
    </lineage>
</organism>
<evidence type="ECO:0000256" key="2">
    <source>
        <dbReference type="ARBA" id="ARBA00023315"/>
    </source>
</evidence>
<accession>A0ABV8KPM0</accession>